<dbReference type="InterPro" id="IPR003779">
    <property type="entry name" value="CMD-like"/>
</dbReference>
<organism evidence="2 3">
    <name type="scientific">Ectopseudomonas composti</name>
    <dbReference type="NCBI Taxonomy" id="658457"/>
    <lineage>
        <taxon>Bacteria</taxon>
        <taxon>Pseudomonadati</taxon>
        <taxon>Pseudomonadota</taxon>
        <taxon>Gammaproteobacteria</taxon>
        <taxon>Pseudomonadales</taxon>
        <taxon>Pseudomonadaceae</taxon>
        <taxon>Ectopseudomonas</taxon>
    </lineage>
</organism>
<keyword evidence="2" id="KW-0575">Peroxidase</keyword>
<dbReference type="Gene3D" id="1.20.1290.10">
    <property type="entry name" value="AhpD-like"/>
    <property type="match status" value="1"/>
</dbReference>
<accession>A0A1I5JFV9</accession>
<dbReference type="EMBL" id="FOWP01000001">
    <property type="protein sequence ID" value="SFO71246.1"/>
    <property type="molecule type" value="Genomic_DNA"/>
</dbReference>
<dbReference type="SUPFAM" id="SSF69118">
    <property type="entry name" value="AhpD-like"/>
    <property type="match status" value="1"/>
</dbReference>
<evidence type="ECO:0000259" key="1">
    <source>
        <dbReference type="Pfam" id="PF02627"/>
    </source>
</evidence>
<proteinExistence type="predicted"/>
<dbReference type="InterPro" id="IPR029032">
    <property type="entry name" value="AhpD-like"/>
</dbReference>
<name>A0A1I5JFV9_9GAMM</name>
<dbReference type="Pfam" id="PF02627">
    <property type="entry name" value="CMD"/>
    <property type="match status" value="1"/>
</dbReference>
<sequence length="143" mass="15644">MSALRQPYYELSAEAMQGLLATKAALERGPLGKALVELLYLRVSQLNGCAYCLEKHSESLRGEGVSQLKLDSLAGWRVSRHFDAREQAALAWAESLSDVASSHAVDDDYLPLEAHFSPREISDLTIAVALMSGLNRLAIGMRL</sequence>
<dbReference type="PANTHER" id="PTHR34846">
    <property type="entry name" value="4-CARBOXYMUCONOLACTONE DECARBOXYLASE FAMILY PROTEIN (AFU_ORTHOLOGUE AFUA_6G11590)"/>
    <property type="match status" value="1"/>
</dbReference>
<keyword evidence="2" id="KW-0560">Oxidoreductase</keyword>
<dbReference type="OrthoDB" id="9801997at2"/>
<protein>
    <submittedName>
        <fullName evidence="2">Alkylhydroperoxidase AhpD family core domain-containing protein</fullName>
    </submittedName>
</protein>
<dbReference type="RefSeq" id="WP_074936250.1">
    <property type="nucleotide sequence ID" value="NZ_FOWP01000001.1"/>
</dbReference>
<dbReference type="NCBIfam" id="TIGR00778">
    <property type="entry name" value="ahpD_dom"/>
    <property type="match status" value="1"/>
</dbReference>
<evidence type="ECO:0000313" key="3">
    <source>
        <dbReference type="Proteomes" id="UP000182400"/>
    </source>
</evidence>
<dbReference type="AlphaFoldDB" id="A0A1I5JFV9"/>
<dbReference type="STRING" id="658457.SAMN05216601_101315"/>
<dbReference type="Proteomes" id="UP000182400">
    <property type="component" value="Unassembled WGS sequence"/>
</dbReference>
<dbReference type="PANTHER" id="PTHR34846:SF10">
    <property type="entry name" value="CYTOPLASMIC PROTEIN"/>
    <property type="match status" value="1"/>
</dbReference>
<dbReference type="GO" id="GO:0051920">
    <property type="term" value="F:peroxiredoxin activity"/>
    <property type="evidence" value="ECO:0007669"/>
    <property type="project" value="InterPro"/>
</dbReference>
<feature type="domain" description="Carboxymuconolactone decarboxylase-like" evidence="1">
    <location>
        <begin position="18"/>
        <end position="94"/>
    </location>
</feature>
<evidence type="ECO:0000313" key="2">
    <source>
        <dbReference type="EMBL" id="SFO71246.1"/>
    </source>
</evidence>
<dbReference type="InterPro" id="IPR004675">
    <property type="entry name" value="AhpD_core"/>
</dbReference>
<reference evidence="2 3" key="1">
    <citation type="submission" date="2016-10" db="EMBL/GenBank/DDBJ databases">
        <authorList>
            <person name="de Groot N.N."/>
        </authorList>
    </citation>
    <scope>NUCLEOTIDE SEQUENCE [LARGE SCALE GENOMIC DNA]</scope>
    <source>
        <strain evidence="2 3">CCUG 59231</strain>
    </source>
</reference>
<gene>
    <name evidence="2" type="ORF">SAMN05216601_101315</name>
</gene>